<dbReference type="Proteomes" id="UP000540656">
    <property type="component" value="Unassembled WGS sequence"/>
</dbReference>
<evidence type="ECO:0000313" key="1">
    <source>
        <dbReference type="EMBL" id="NYG59339.1"/>
    </source>
</evidence>
<organism evidence="1 2">
    <name type="scientific">Nocardioides daedukensis</name>
    <dbReference type="NCBI Taxonomy" id="634462"/>
    <lineage>
        <taxon>Bacteria</taxon>
        <taxon>Bacillati</taxon>
        <taxon>Actinomycetota</taxon>
        <taxon>Actinomycetes</taxon>
        <taxon>Propionibacteriales</taxon>
        <taxon>Nocardioidaceae</taxon>
        <taxon>Nocardioides</taxon>
    </lineage>
</organism>
<evidence type="ECO:0000313" key="2">
    <source>
        <dbReference type="Proteomes" id="UP000540656"/>
    </source>
</evidence>
<dbReference type="EMBL" id="JACCAA010000001">
    <property type="protein sequence ID" value="NYG59339.1"/>
    <property type="molecule type" value="Genomic_DNA"/>
</dbReference>
<sequence length="369" mass="39129">MGKATETARKALVEAEAAYRKDFAETVEVSTKAMRAAVEQLFGGESPELLAKLGPVLDAAGHKIGQQAFEQTDKLLENVSRQFNPDDPTSPFAKQAKVLADQQKTLTDTMDKNHLALVGKVDELAKAVEVQKAANGAAAKTASVTPLKGSTYEAAVNRVMDGIAAGLGDEYAETGTTVGVIPNCRKGDGLLTIAGGAARVVVEMHDSTARRAWGDYLDEAERNRDAAASIGLVPAANRNGDQAIRVLGPRRIVMVFDPERDQVDLLRTVVQFVRTSAVVASSRRDVEGIETAEECIQQAVIELTRVDSIRTASGSIRKNADKIDKECNSVQSSLDRLLNQALDALAGVALEATDIAAENSTSDSAGVVA</sequence>
<name>A0A7Y9UTW4_9ACTN</name>
<evidence type="ECO:0008006" key="3">
    <source>
        <dbReference type="Google" id="ProtNLM"/>
    </source>
</evidence>
<dbReference type="RefSeq" id="WP_179502398.1">
    <property type="nucleotide sequence ID" value="NZ_JACCAA010000001.1"/>
</dbReference>
<reference evidence="1 2" key="1">
    <citation type="submission" date="2020-07" db="EMBL/GenBank/DDBJ databases">
        <title>Sequencing the genomes of 1000 actinobacteria strains.</title>
        <authorList>
            <person name="Klenk H.-P."/>
        </authorList>
    </citation>
    <scope>NUCLEOTIDE SEQUENCE [LARGE SCALE GENOMIC DNA]</scope>
    <source>
        <strain evidence="1 2">DSM 23819</strain>
    </source>
</reference>
<gene>
    <name evidence="1" type="ORF">BJ980_002262</name>
</gene>
<protein>
    <recommendedName>
        <fullName evidence="3">Fis family transcriptional regulator</fullName>
    </recommendedName>
</protein>
<dbReference type="AlphaFoldDB" id="A0A7Y9UTW4"/>
<comment type="caution">
    <text evidence="1">The sequence shown here is derived from an EMBL/GenBank/DDBJ whole genome shotgun (WGS) entry which is preliminary data.</text>
</comment>
<keyword evidence="2" id="KW-1185">Reference proteome</keyword>
<proteinExistence type="predicted"/>
<accession>A0A7Y9UTW4</accession>